<feature type="region of interest" description="Disordered" evidence="1">
    <location>
        <begin position="151"/>
        <end position="194"/>
    </location>
</feature>
<dbReference type="Proteomes" id="UP001633002">
    <property type="component" value="Unassembled WGS sequence"/>
</dbReference>
<protein>
    <submittedName>
        <fullName evidence="2">Uncharacterized protein</fullName>
    </submittedName>
</protein>
<name>A0ABD3HD84_9MARC</name>
<comment type="caution">
    <text evidence="2">The sequence shown here is derived from an EMBL/GenBank/DDBJ whole genome shotgun (WGS) entry which is preliminary data.</text>
</comment>
<gene>
    <name evidence="2" type="ORF">R1sor_015799</name>
</gene>
<dbReference type="AlphaFoldDB" id="A0ABD3HD84"/>
<evidence type="ECO:0000313" key="3">
    <source>
        <dbReference type="Proteomes" id="UP001633002"/>
    </source>
</evidence>
<dbReference type="EMBL" id="JBJQOH010000004">
    <property type="protein sequence ID" value="KAL3689490.1"/>
    <property type="molecule type" value="Genomic_DNA"/>
</dbReference>
<proteinExistence type="predicted"/>
<feature type="region of interest" description="Disordered" evidence="1">
    <location>
        <begin position="208"/>
        <end position="229"/>
    </location>
</feature>
<reference evidence="2 3" key="1">
    <citation type="submission" date="2024-09" db="EMBL/GenBank/DDBJ databases">
        <title>Chromosome-scale assembly of Riccia sorocarpa.</title>
        <authorList>
            <person name="Paukszto L."/>
        </authorList>
    </citation>
    <scope>NUCLEOTIDE SEQUENCE [LARGE SCALE GENOMIC DNA]</scope>
    <source>
        <strain evidence="2">LP-2024</strain>
        <tissue evidence="2">Aerial parts of the thallus</tissue>
    </source>
</reference>
<evidence type="ECO:0000256" key="1">
    <source>
        <dbReference type="SAM" id="MobiDB-lite"/>
    </source>
</evidence>
<accession>A0ABD3HD84</accession>
<sequence>MVGDERYPPHPPATHLIILSSSETNTVPAPQRPRLDPAALRVICKCNKCKGKIMKTAAEQHRHILEWGRYDVGESSCAASSRRREVHTRSRRSFREMMRQRFFESSIAAVEEFGRSFRASQPACTPESPPMDDEMFRRALETLDISSLFAPVRSVPDPPPPPPSDSESDSQPMPEPEGVDSCCRGPLDEHIAHEHSPPYVGIAPMPLAMITPPHTRRGPRGSSSRRPDDSFYVDIRSRVVAGGIRLRGEAARIYREFDPTILDLPPCIPIREEVIVWGRRWIVRQSTLGASAGMGLFSCEDILFDETAPEDTRPVLFPYAGTVYQHPDWLILRETHHRGFLTYVLDVDSWRGSSMPSIGASIR</sequence>
<keyword evidence="3" id="KW-1185">Reference proteome</keyword>
<evidence type="ECO:0000313" key="2">
    <source>
        <dbReference type="EMBL" id="KAL3689490.1"/>
    </source>
</evidence>
<organism evidence="2 3">
    <name type="scientific">Riccia sorocarpa</name>
    <dbReference type="NCBI Taxonomy" id="122646"/>
    <lineage>
        <taxon>Eukaryota</taxon>
        <taxon>Viridiplantae</taxon>
        <taxon>Streptophyta</taxon>
        <taxon>Embryophyta</taxon>
        <taxon>Marchantiophyta</taxon>
        <taxon>Marchantiopsida</taxon>
        <taxon>Marchantiidae</taxon>
        <taxon>Marchantiales</taxon>
        <taxon>Ricciaceae</taxon>
        <taxon>Riccia</taxon>
    </lineage>
</organism>